<evidence type="ECO:0000256" key="10">
    <source>
        <dbReference type="ARBA" id="ARBA00023136"/>
    </source>
</evidence>
<feature type="coiled-coil region" evidence="17">
    <location>
        <begin position="36"/>
        <end position="99"/>
    </location>
</feature>
<evidence type="ECO:0000256" key="15">
    <source>
        <dbReference type="HAMAP-Rule" id="MF_01398"/>
    </source>
</evidence>
<gene>
    <name evidence="15" type="primary">atpF</name>
    <name evidence="18" type="ORF">SCD90_14800</name>
</gene>
<evidence type="ECO:0000256" key="8">
    <source>
        <dbReference type="ARBA" id="ARBA00022989"/>
    </source>
</evidence>
<protein>
    <recommendedName>
        <fullName evidence="15">ATP synthase subunit b</fullName>
    </recommendedName>
    <alternativeName>
        <fullName evidence="15">ATP synthase F(0) sector subunit b</fullName>
    </alternativeName>
    <alternativeName>
        <fullName evidence="15">ATPase subunit I</fullName>
    </alternativeName>
    <alternativeName>
        <fullName evidence="15">F-type ATPase subunit b</fullName>
        <shortName evidence="15">F-ATPase subunit b</shortName>
    </alternativeName>
</protein>
<sequence>MMTPDFWVLVAFVIFIGLAVYLGLTKKIVAGLDARSQRISDDLDEARRLREEAQRVLGEYERKRREAEGEAEAIIASAKAEAERLAADAKIKAEEFVARRTRTAETKIQQAEAQAIADVRAAAADAAVSAAGKILKSRASGEIGDALIGHGLQEVRTKLH</sequence>
<comment type="similarity">
    <text evidence="2 15 16">Belongs to the ATPase B chain family.</text>
</comment>
<proteinExistence type="inferred from homology"/>
<evidence type="ECO:0000256" key="13">
    <source>
        <dbReference type="ARBA" id="ARBA00025614"/>
    </source>
</evidence>
<dbReference type="RefSeq" id="WP_319845468.1">
    <property type="nucleotide sequence ID" value="NZ_JAXAFJ010000011.1"/>
</dbReference>
<dbReference type="Pfam" id="PF00430">
    <property type="entry name" value="ATP-synt_B"/>
    <property type="match status" value="1"/>
</dbReference>
<dbReference type="PANTHER" id="PTHR33445:SF1">
    <property type="entry name" value="ATP SYNTHASE SUBUNIT B"/>
    <property type="match status" value="1"/>
</dbReference>
<evidence type="ECO:0000256" key="6">
    <source>
        <dbReference type="ARBA" id="ARBA00022692"/>
    </source>
</evidence>
<evidence type="ECO:0000256" key="3">
    <source>
        <dbReference type="ARBA" id="ARBA00022448"/>
    </source>
</evidence>
<dbReference type="InterPro" id="IPR002146">
    <property type="entry name" value="ATP_synth_b/b'su_bac/chlpt"/>
</dbReference>
<organism evidence="18 19">
    <name type="scientific">Terrihabitans rhizophilus</name>
    <dbReference type="NCBI Taxonomy" id="3092662"/>
    <lineage>
        <taxon>Bacteria</taxon>
        <taxon>Pseudomonadati</taxon>
        <taxon>Pseudomonadota</taxon>
        <taxon>Alphaproteobacteria</taxon>
        <taxon>Hyphomicrobiales</taxon>
        <taxon>Terrihabitans</taxon>
    </lineage>
</organism>
<comment type="function">
    <text evidence="12 15">F(1)F(0) ATP synthase produces ATP from ADP in the presence of a proton or sodium gradient. F-type ATPases consist of two structural domains, F(1) containing the extramembraneous catalytic core and F(0) containing the membrane proton channel, linked together by a central stalk and a peripheral stalk. During catalysis, ATP synthesis in the catalytic domain of F(1) is coupled via a rotary mechanism of the central stalk subunits to proton translocation.</text>
</comment>
<dbReference type="Proteomes" id="UP001274321">
    <property type="component" value="Unassembled WGS sequence"/>
</dbReference>
<comment type="function">
    <text evidence="13">Component of the F(0) channel, it forms part of the peripheral stalk, linking F(1) to F(0). The b'-subunit is a diverged and duplicated form of b found in plants and photosynthetic bacteria.</text>
</comment>
<accession>A0ABU4RTD7</accession>
<reference evidence="18 19" key="1">
    <citation type="submission" date="2023-11" db="EMBL/GenBank/DDBJ databases">
        <authorList>
            <person name="Bao R."/>
        </authorList>
    </citation>
    <scope>NUCLEOTIDE SEQUENCE [LARGE SCALE GENOMIC DNA]</scope>
    <source>
        <strain evidence="18 19">PJ23</strain>
    </source>
</reference>
<name>A0ABU4RTD7_9HYPH</name>
<comment type="subcellular location">
    <subcellularLocation>
        <location evidence="1">Cell inner membrane</location>
        <topology evidence="1">Single-pass membrane protein</topology>
    </subcellularLocation>
    <subcellularLocation>
        <location evidence="15">Cell membrane</location>
        <topology evidence="15">Single-pass membrane protein</topology>
    </subcellularLocation>
</comment>
<evidence type="ECO:0000256" key="17">
    <source>
        <dbReference type="SAM" id="Coils"/>
    </source>
</evidence>
<keyword evidence="5 15" id="KW-0138">CF(0)</keyword>
<evidence type="ECO:0000256" key="16">
    <source>
        <dbReference type="RuleBase" id="RU003848"/>
    </source>
</evidence>
<dbReference type="InterPro" id="IPR050059">
    <property type="entry name" value="ATP_synthase_B_chain"/>
</dbReference>
<keyword evidence="7 15" id="KW-0375">Hydrogen ion transport</keyword>
<evidence type="ECO:0000256" key="14">
    <source>
        <dbReference type="ARBA" id="ARBA00025830"/>
    </source>
</evidence>
<dbReference type="CDD" id="cd06503">
    <property type="entry name" value="ATP-synt_Fo_b"/>
    <property type="match status" value="1"/>
</dbReference>
<evidence type="ECO:0000256" key="12">
    <source>
        <dbReference type="ARBA" id="ARBA00025198"/>
    </source>
</evidence>
<evidence type="ECO:0000256" key="11">
    <source>
        <dbReference type="ARBA" id="ARBA00023310"/>
    </source>
</evidence>
<keyword evidence="17" id="KW-0175">Coiled coil</keyword>
<evidence type="ECO:0000256" key="1">
    <source>
        <dbReference type="ARBA" id="ARBA00004377"/>
    </source>
</evidence>
<feature type="transmembrane region" description="Helical" evidence="15">
    <location>
        <begin position="6"/>
        <end position="24"/>
    </location>
</feature>
<keyword evidence="8 15" id="KW-1133">Transmembrane helix</keyword>
<dbReference type="EMBL" id="JAXAFJ010000011">
    <property type="protein sequence ID" value="MDX6807339.1"/>
    <property type="molecule type" value="Genomic_DNA"/>
</dbReference>
<evidence type="ECO:0000256" key="2">
    <source>
        <dbReference type="ARBA" id="ARBA00005513"/>
    </source>
</evidence>
<comment type="caution">
    <text evidence="18">The sequence shown here is derived from an EMBL/GenBank/DDBJ whole genome shotgun (WGS) entry which is preliminary data.</text>
</comment>
<keyword evidence="10 15" id="KW-0472">Membrane</keyword>
<evidence type="ECO:0000256" key="7">
    <source>
        <dbReference type="ARBA" id="ARBA00022781"/>
    </source>
</evidence>
<keyword evidence="3 15" id="KW-0813">Transport</keyword>
<keyword evidence="9 15" id="KW-0406">Ion transport</keyword>
<evidence type="ECO:0000256" key="5">
    <source>
        <dbReference type="ARBA" id="ARBA00022547"/>
    </source>
</evidence>
<evidence type="ECO:0000313" key="18">
    <source>
        <dbReference type="EMBL" id="MDX6807339.1"/>
    </source>
</evidence>
<evidence type="ECO:0000256" key="4">
    <source>
        <dbReference type="ARBA" id="ARBA00022475"/>
    </source>
</evidence>
<keyword evidence="11 15" id="KW-0066">ATP synthesis</keyword>
<dbReference type="HAMAP" id="MF_01398">
    <property type="entry name" value="ATP_synth_b_bprime"/>
    <property type="match status" value="1"/>
</dbReference>
<comment type="subunit">
    <text evidence="14 15">F-type ATPases have 2 components, F(1) - the catalytic core - and F(0) - the membrane proton channel. F(1) has five subunits: alpha(3), beta(3), gamma(1), delta(1), epsilon(1). F(0) has three main subunits: a(1), b(2) and c(10-14). The alpha and beta chains form an alternating ring which encloses part of the gamma chain. F(1) is attached to F(0) by a central stalk formed by the gamma and epsilon chains, while a peripheral stalk is formed by the delta and b chains.</text>
</comment>
<evidence type="ECO:0000313" key="19">
    <source>
        <dbReference type="Proteomes" id="UP001274321"/>
    </source>
</evidence>
<keyword evidence="4 15" id="KW-1003">Cell membrane</keyword>
<keyword evidence="6 15" id="KW-0812">Transmembrane</keyword>
<evidence type="ECO:0000256" key="9">
    <source>
        <dbReference type="ARBA" id="ARBA00023065"/>
    </source>
</evidence>
<keyword evidence="19" id="KW-1185">Reference proteome</keyword>
<dbReference type="PANTHER" id="PTHR33445">
    <property type="entry name" value="ATP SYNTHASE SUBUNIT B', CHLOROPLASTIC"/>
    <property type="match status" value="1"/>
</dbReference>